<keyword evidence="2 6" id="KW-0413">Isomerase</keyword>
<dbReference type="GO" id="GO:0160140">
    <property type="term" value="F:23S rRNA pseudouridine(1911/1915/1917) synthase activity"/>
    <property type="evidence" value="ECO:0007669"/>
    <property type="project" value="UniProtKB-EC"/>
</dbReference>
<evidence type="ECO:0000313" key="9">
    <source>
        <dbReference type="Proteomes" id="UP000294380"/>
    </source>
</evidence>
<dbReference type="EMBL" id="LR217707">
    <property type="protein sequence ID" value="VFP81171.1"/>
    <property type="molecule type" value="Genomic_DNA"/>
</dbReference>
<evidence type="ECO:0000313" key="8">
    <source>
        <dbReference type="EMBL" id="VFP81171.1"/>
    </source>
</evidence>
<dbReference type="Gene3D" id="3.30.2350.10">
    <property type="entry name" value="Pseudouridine synthase"/>
    <property type="match status" value="1"/>
</dbReference>
<dbReference type="InterPro" id="IPR006225">
    <property type="entry name" value="PsdUridine_synth_RluC/D"/>
</dbReference>
<dbReference type="CDD" id="cd02869">
    <property type="entry name" value="PseudoU_synth_RluA_like"/>
    <property type="match status" value="1"/>
</dbReference>
<accession>A0A451D5P7</accession>
<evidence type="ECO:0000256" key="3">
    <source>
        <dbReference type="ARBA" id="ARBA00036882"/>
    </source>
</evidence>
<feature type="domain" description="RNA-binding S4" evidence="7">
    <location>
        <begin position="19"/>
        <end position="85"/>
    </location>
</feature>
<reference evidence="8 9" key="1">
    <citation type="submission" date="2019-02" db="EMBL/GenBank/DDBJ databases">
        <authorList>
            <person name="Manzano-Marin A."/>
            <person name="Manzano-Marin A."/>
        </authorList>
    </citation>
    <scope>NUCLEOTIDE SEQUENCE [LARGE SCALE GENOMIC DNA]</scope>
    <source>
        <strain evidence="8 9">BuCikochiana</strain>
    </source>
</reference>
<dbReference type="SMART" id="SM00363">
    <property type="entry name" value="S4"/>
    <property type="match status" value="1"/>
</dbReference>
<comment type="catalytic activity">
    <reaction evidence="3">
        <text>uridine(1911/1915/1917) in 23S rRNA = pseudouridine(1911/1915/1917) in 23S rRNA</text>
        <dbReference type="Rhea" id="RHEA:42524"/>
        <dbReference type="Rhea" id="RHEA-COMP:10097"/>
        <dbReference type="Rhea" id="RHEA-COMP:10098"/>
        <dbReference type="ChEBI" id="CHEBI:65314"/>
        <dbReference type="ChEBI" id="CHEBI:65315"/>
        <dbReference type="EC" id="5.4.99.23"/>
    </reaction>
</comment>
<evidence type="ECO:0000256" key="2">
    <source>
        <dbReference type="ARBA" id="ARBA00023235"/>
    </source>
</evidence>
<dbReference type="GO" id="GO:0003723">
    <property type="term" value="F:RNA binding"/>
    <property type="evidence" value="ECO:0007669"/>
    <property type="project" value="UniProtKB-KW"/>
</dbReference>
<dbReference type="InterPro" id="IPR020103">
    <property type="entry name" value="PsdUridine_synth_cat_dom_sf"/>
</dbReference>
<name>A0A451D5P7_9GAMM</name>
<dbReference type="PROSITE" id="PS50889">
    <property type="entry name" value="S4"/>
    <property type="match status" value="1"/>
</dbReference>
<evidence type="ECO:0000259" key="7">
    <source>
        <dbReference type="SMART" id="SM00363"/>
    </source>
</evidence>
<evidence type="ECO:0000256" key="1">
    <source>
        <dbReference type="ARBA" id="ARBA00010876"/>
    </source>
</evidence>
<dbReference type="SUPFAM" id="SSF55120">
    <property type="entry name" value="Pseudouridine synthase"/>
    <property type="match status" value="1"/>
</dbReference>
<dbReference type="Pfam" id="PF00849">
    <property type="entry name" value="PseudoU_synth_2"/>
    <property type="match status" value="1"/>
</dbReference>
<proteinExistence type="inferred from homology"/>
<dbReference type="PROSITE" id="PS01129">
    <property type="entry name" value="PSI_RLU"/>
    <property type="match status" value="1"/>
</dbReference>
<protein>
    <recommendedName>
        <fullName evidence="6">Pseudouridine synthase</fullName>
        <ecNumber evidence="6">5.4.99.-</ecNumber>
    </recommendedName>
</protein>
<dbReference type="PANTHER" id="PTHR21600:SF44">
    <property type="entry name" value="RIBOSOMAL LARGE SUBUNIT PSEUDOURIDINE SYNTHASE D"/>
    <property type="match status" value="1"/>
</dbReference>
<dbReference type="InterPro" id="IPR006145">
    <property type="entry name" value="PsdUridine_synth_RsuA/RluA"/>
</dbReference>
<dbReference type="Proteomes" id="UP000294380">
    <property type="component" value="Chromosome"/>
</dbReference>
<comment type="function">
    <text evidence="6">Responsible for synthesis of pseudouridine from uracil.</text>
</comment>
<sequence length="321" mass="37316">MCNLIKLNFLVSLSKLKYSRLDKILVQNTSLVSRSCIKKWILLGYVSVNNVIVTIPKKKIFFNDYISVNVVKDFQFIEIKKENIFLDIIFEDSEIIILNKPFNLVVHLGYGHTSGTLLNALIFHYKNNFMLPRAGIVHRLDRNTSGLLVVARTIFAYYYLINLFKQRQVIKEYDAIVIGRIEYDGTINVPIKRNIHNRTMMSVGIGGKPAVTYYKVITIFRNYTHIRVSMETGRMHQIRVHISSILHPIFGDHVYSRGIKPNFLGYSKLTYNFLLKFSRPALHASMLQFLHPSTRKLQNWMVSPPIDMVQLLHSLYSEDMK</sequence>
<dbReference type="InterPro" id="IPR036986">
    <property type="entry name" value="S4_RNA-bd_sf"/>
</dbReference>
<dbReference type="PANTHER" id="PTHR21600">
    <property type="entry name" value="MITOCHONDRIAL RNA PSEUDOURIDINE SYNTHASE"/>
    <property type="match status" value="1"/>
</dbReference>
<dbReference type="InterPro" id="IPR006224">
    <property type="entry name" value="PsdUridine_synth_RluA-like_CS"/>
</dbReference>
<dbReference type="GO" id="GO:0000455">
    <property type="term" value="P:enzyme-directed rRNA pseudouridine synthesis"/>
    <property type="evidence" value="ECO:0007669"/>
    <property type="project" value="TreeGrafter"/>
</dbReference>
<evidence type="ECO:0000256" key="4">
    <source>
        <dbReference type="PIRSR" id="PIRSR606225-1"/>
    </source>
</evidence>
<dbReference type="Gene3D" id="3.10.290.10">
    <property type="entry name" value="RNA-binding S4 domain"/>
    <property type="match status" value="1"/>
</dbReference>
<dbReference type="NCBIfam" id="TIGR00005">
    <property type="entry name" value="rluA_subfam"/>
    <property type="match status" value="1"/>
</dbReference>
<dbReference type="AlphaFoldDB" id="A0A451D5P7"/>
<feature type="active site" evidence="4">
    <location>
        <position position="141"/>
    </location>
</feature>
<comment type="catalytic activity">
    <reaction evidence="6">
        <text>a uridine in RNA = a pseudouridine in RNA</text>
        <dbReference type="Rhea" id="RHEA:48348"/>
        <dbReference type="Rhea" id="RHEA-COMP:12068"/>
        <dbReference type="Rhea" id="RHEA-COMP:12069"/>
        <dbReference type="ChEBI" id="CHEBI:65314"/>
        <dbReference type="ChEBI" id="CHEBI:65315"/>
    </reaction>
</comment>
<dbReference type="SUPFAM" id="SSF55174">
    <property type="entry name" value="Alpha-L RNA-binding motif"/>
    <property type="match status" value="1"/>
</dbReference>
<organism evidence="8 9">
    <name type="scientific">Buchnera aphidicola</name>
    <name type="common">Cinara kochiana kochiana</name>
    <dbReference type="NCBI Taxonomy" id="2518976"/>
    <lineage>
        <taxon>Bacteria</taxon>
        <taxon>Pseudomonadati</taxon>
        <taxon>Pseudomonadota</taxon>
        <taxon>Gammaproteobacteria</taxon>
        <taxon>Enterobacterales</taxon>
        <taxon>Erwiniaceae</taxon>
        <taxon>Buchnera</taxon>
    </lineage>
</organism>
<evidence type="ECO:0000256" key="6">
    <source>
        <dbReference type="RuleBase" id="RU362028"/>
    </source>
</evidence>
<evidence type="ECO:0000256" key="5">
    <source>
        <dbReference type="PROSITE-ProRule" id="PRU00182"/>
    </source>
</evidence>
<dbReference type="Pfam" id="PF01479">
    <property type="entry name" value="S4"/>
    <property type="match status" value="1"/>
</dbReference>
<gene>
    <name evidence="8" type="primary">rluD</name>
    <name evidence="8" type="ORF">BUCIKOCA2762_261</name>
</gene>
<dbReference type="CDD" id="cd00165">
    <property type="entry name" value="S4"/>
    <property type="match status" value="1"/>
</dbReference>
<dbReference type="InterPro" id="IPR050188">
    <property type="entry name" value="RluA_PseudoU_synthase"/>
</dbReference>
<keyword evidence="5" id="KW-0694">RNA-binding</keyword>
<comment type="similarity">
    <text evidence="1 6">Belongs to the pseudouridine synthase RluA family.</text>
</comment>
<dbReference type="InterPro" id="IPR002942">
    <property type="entry name" value="S4_RNA-bd"/>
</dbReference>
<dbReference type="EC" id="5.4.99.-" evidence="6"/>